<accession>I1BHF5</accession>
<dbReference type="PANTHER" id="PTHR15629">
    <property type="entry name" value="SH3YL1 PROTEIN"/>
    <property type="match status" value="1"/>
</dbReference>
<dbReference type="VEuPathDB" id="FungiDB:RO3G_00339"/>
<reference evidence="5 6" key="1">
    <citation type="journal article" date="2009" name="PLoS Genet.">
        <title>Genomic analysis of the basal lineage fungus Rhizopus oryzae reveals a whole-genome duplication.</title>
        <authorList>
            <person name="Ma L.-J."/>
            <person name="Ibrahim A.S."/>
            <person name="Skory C."/>
            <person name="Grabherr M.G."/>
            <person name="Burger G."/>
            <person name="Butler M."/>
            <person name="Elias M."/>
            <person name="Idnurm A."/>
            <person name="Lang B.F."/>
            <person name="Sone T."/>
            <person name="Abe A."/>
            <person name="Calvo S.E."/>
            <person name="Corrochano L.M."/>
            <person name="Engels R."/>
            <person name="Fu J."/>
            <person name="Hansberg W."/>
            <person name="Kim J.-M."/>
            <person name="Kodira C.D."/>
            <person name="Koehrsen M.J."/>
            <person name="Liu B."/>
            <person name="Miranda-Saavedra D."/>
            <person name="O'Leary S."/>
            <person name="Ortiz-Castellanos L."/>
            <person name="Poulter R."/>
            <person name="Rodriguez-Romero J."/>
            <person name="Ruiz-Herrera J."/>
            <person name="Shen Y.-Q."/>
            <person name="Zeng Q."/>
            <person name="Galagan J."/>
            <person name="Birren B.W."/>
            <person name="Cuomo C.A."/>
            <person name="Wickes B.L."/>
        </authorList>
    </citation>
    <scope>NUCLEOTIDE SEQUENCE [LARGE SCALE GENOMIC DNA]</scope>
    <source>
        <strain evidence="6">RA 99-880 / ATCC MYA-4621 / FGSC 9543 / NRRL 43880</strain>
    </source>
</reference>
<organism evidence="5 6">
    <name type="scientific">Rhizopus delemar (strain RA 99-880 / ATCC MYA-4621 / FGSC 9543 / NRRL 43880)</name>
    <name type="common">Mucormycosis agent</name>
    <name type="synonym">Rhizopus arrhizus var. delemar</name>
    <dbReference type="NCBI Taxonomy" id="246409"/>
    <lineage>
        <taxon>Eukaryota</taxon>
        <taxon>Fungi</taxon>
        <taxon>Fungi incertae sedis</taxon>
        <taxon>Mucoromycota</taxon>
        <taxon>Mucoromycotina</taxon>
        <taxon>Mucoromycetes</taxon>
        <taxon>Mucorales</taxon>
        <taxon>Mucorineae</taxon>
        <taxon>Rhizopodaceae</taxon>
        <taxon>Rhizopus</taxon>
    </lineage>
</organism>
<evidence type="ECO:0000259" key="4">
    <source>
        <dbReference type="PROSITE" id="PS50002"/>
    </source>
</evidence>
<dbReference type="InParanoid" id="I1BHF5"/>
<dbReference type="eggNOG" id="KOG1843">
    <property type="taxonomic scope" value="Eukaryota"/>
</dbReference>
<keyword evidence="1 2" id="KW-0728">SH3 domain</keyword>
<dbReference type="InterPro" id="IPR007461">
    <property type="entry name" value="Ysc84_actin-binding"/>
</dbReference>
<evidence type="ECO:0000256" key="1">
    <source>
        <dbReference type="ARBA" id="ARBA00022443"/>
    </source>
</evidence>
<dbReference type="Gene3D" id="2.30.30.40">
    <property type="entry name" value="SH3 Domains"/>
    <property type="match status" value="1"/>
</dbReference>
<dbReference type="RefSeq" id="XP_067511031.1">
    <property type="nucleotide sequence ID" value="XM_067654930.1"/>
</dbReference>
<dbReference type="STRING" id="246409.I1BHF5"/>
<dbReference type="FunFam" id="2.30.30.40:FF:000100">
    <property type="entry name" value="SH3 domain-containing YSC84-like protein 1"/>
    <property type="match status" value="1"/>
</dbReference>
<dbReference type="InterPro" id="IPR051702">
    <property type="entry name" value="SH3_domain_YSC84-like"/>
</dbReference>
<feature type="compositionally biased region" description="Low complexity" evidence="3">
    <location>
        <begin position="287"/>
        <end position="304"/>
    </location>
</feature>
<sequence length="404" mass="44631">MKKTKNFASSITSTINSPIPTNLEGECKKAAKILNSFIDPGQGVDKIIPSTILEKAQGLAIYTVLKAGFLFSGRAGSGLVIARMVSTICHWNWWHRCRWSNWRRINRFCFGLEYKRSMAAGPIGRNAEASGSASLKHIAAVYSYSKTRGLFAGVSLEGSVVVTRSDANEKFYGKRVTAKELMNGTIPPPPEADALYRALNAKFHTLGTETYARNLSENNGTLSRNQTFKSSHISAPGTLKSPPPRLNQQTPGYGAPMPPPAYQSPPQQPHNYTNYDNKSNYQPPPTTNYYNNSQNPPTTNYYNNNAAQQQLPTSNYYNNNNFPIQAATKKAPPPPPPPSRKPVISAEPIAKALYTFDGQQEGDLSFQEGETITVIQKTNSQDDWWTGRIGARQGMFPANYVQLQ</sequence>
<dbReference type="GO" id="GO:0035091">
    <property type="term" value="F:phosphatidylinositol binding"/>
    <property type="evidence" value="ECO:0007669"/>
    <property type="project" value="TreeGrafter"/>
</dbReference>
<keyword evidence="6" id="KW-1185">Reference proteome</keyword>
<evidence type="ECO:0000256" key="3">
    <source>
        <dbReference type="SAM" id="MobiDB-lite"/>
    </source>
</evidence>
<dbReference type="EMBL" id="CH476732">
    <property type="protein sequence ID" value="EIE75635.1"/>
    <property type="molecule type" value="Genomic_DNA"/>
</dbReference>
<dbReference type="OrthoDB" id="443981at2759"/>
<protein>
    <recommendedName>
        <fullName evidence="4">SH3 domain-containing protein</fullName>
    </recommendedName>
</protein>
<dbReference type="CDD" id="cd11842">
    <property type="entry name" value="SH3_Ysc84p_like"/>
    <property type="match status" value="1"/>
</dbReference>
<feature type="domain" description="SH3" evidence="4">
    <location>
        <begin position="345"/>
        <end position="404"/>
    </location>
</feature>
<feature type="region of interest" description="Disordered" evidence="3">
    <location>
        <begin position="215"/>
        <end position="304"/>
    </location>
</feature>
<evidence type="ECO:0000313" key="6">
    <source>
        <dbReference type="Proteomes" id="UP000009138"/>
    </source>
</evidence>
<gene>
    <name evidence="5" type="ORF">RO3G_00339</name>
</gene>
<dbReference type="Pfam" id="PF00018">
    <property type="entry name" value="SH3_1"/>
    <property type="match status" value="1"/>
</dbReference>
<dbReference type="GeneID" id="93607311"/>
<evidence type="ECO:0000256" key="2">
    <source>
        <dbReference type="PROSITE-ProRule" id="PRU00192"/>
    </source>
</evidence>
<dbReference type="PROSITE" id="PS50002">
    <property type="entry name" value="SH3"/>
    <property type="match status" value="1"/>
</dbReference>
<name>I1BHF5_RHIO9</name>
<dbReference type="PRINTS" id="PR00452">
    <property type="entry name" value="SH3DOMAIN"/>
</dbReference>
<dbReference type="SUPFAM" id="SSF50044">
    <property type="entry name" value="SH3-domain"/>
    <property type="match status" value="1"/>
</dbReference>
<dbReference type="InterPro" id="IPR036028">
    <property type="entry name" value="SH3-like_dom_sf"/>
</dbReference>
<dbReference type="Proteomes" id="UP000009138">
    <property type="component" value="Unassembled WGS sequence"/>
</dbReference>
<dbReference type="Pfam" id="PF04366">
    <property type="entry name" value="Ysc84"/>
    <property type="match status" value="1"/>
</dbReference>
<dbReference type="SMART" id="SM00326">
    <property type="entry name" value="SH3"/>
    <property type="match status" value="1"/>
</dbReference>
<dbReference type="InterPro" id="IPR001452">
    <property type="entry name" value="SH3_domain"/>
</dbReference>
<proteinExistence type="predicted"/>
<evidence type="ECO:0000313" key="5">
    <source>
        <dbReference type="EMBL" id="EIE75635.1"/>
    </source>
</evidence>
<dbReference type="OMA" id="SNCKARN"/>
<feature type="compositionally biased region" description="Pro residues" evidence="3">
    <location>
        <begin position="256"/>
        <end position="268"/>
    </location>
</feature>
<dbReference type="GO" id="GO:0051666">
    <property type="term" value="P:actin cortical patch localization"/>
    <property type="evidence" value="ECO:0007669"/>
    <property type="project" value="UniProtKB-ARBA"/>
</dbReference>
<dbReference type="PANTHER" id="PTHR15629:SF2">
    <property type="entry name" value="SH3 DOMAIN-CONTAINING YSC84-LIKE PROTEIN 1"/>
    <property type="match status" value="1"/>
</dbReference>
<dbReference type="AlphaFoldDB" id="I1BHF5"/>
<feature type="compositionally biased region" description="Polar residues" evidence="3">
    <location>
        <begin position="215"/>
        <end position="233"/>
    </location>
</feature>